<protein>
    <submittedName>
        <fullName evidence="1">C-GCAxxG-C-C family (Seleno)protein</fullName>
    </submittedName>
</protein>
<dbReference type="Pfam" id="PF09719">
    <property type="entry name" value="C_GCAxxG_C_C"/>
    <property type="match status" value="1"/>
</dbReference>
<evidence type="ECO:0000313" key="1">
    <source>
        <dbReference type="EMBL" id="XCC63372.1"/>
    </source>
</evidence>
<gene>
    <name evidence="1" type="ORF">PUP29_05515</name>
</gene>
<organism evidence="1">
    <name type="scientific">Christensenella massiliensis</name>
    <dbReference type="NCBI Taxonomy" id="1805714"/>
    <lineage>
        <taxon>Bacteria</taxon>
        <taxon>Bacillati</taxon>
        <taxon>Bacillota</taxon>
        <taxon>Clostridia</taxon>
        <taxon>Christensenellales</taxon>
        <taxon>Christensenellaceae</taxon>
        <taxon>Christensenella</taxon>
    </lineage>
</organism>
<name>A0AAU8AC92_9FIRM</name>
<dbReference type="NCBIfam" id="TIGR01909">
    <property type="entry name" value="C_GCAxxG_C_C"/>
    <property type="match status" value="1"/>
</dbReference>
<dbReference type="EMBL" id="CP117826">
    <property type="protein sequence ID" value="XCC63372.1"/>
    <property type="molecule type" value="Genomic_DNA"/>
</dbReference>
<dbReference type="AlphaFoldDB" id="A0AAU8AC92"/>
<accession>A0AAU8AC92</accession>
<proteinExistence type="predicted"/>
<reference evidence="1" key="1">
    <citation type="submission" date="2023-02" db="EMBL/GenBank/DDBJ databases">
        <title>Gut commensal Christensenella minuta modulates host metabolism via a new class of secondary bile acids.</title>
        <authorList>
            <person name="Liu C."/>
        </authorList>
    </citation>
    <scope>NUCLEOTIDE SEQUENCE</scope>
    <source>
        <strain evidence="1">CA70</strain>
    </source>
</reference>
<dbReference type="RefSeq" id="WP_079546759.1">
    <property type="nucleotide sequence ID" value="NZ_CP117826.1"/>
</dbReference>
<sequence>MLKERARIYYQEKDYNCAEAIIRAANDEYALGINEAGLKAFGGFGGGMQCGSICGAVCGGIGAISTKEIETCAHQTEALHPKCRAMMNAFKERFGSAFCAKVRKENSNPVEHCWRVVEGAVEILEKIME</sequence>
<dbReference type="InterPro" id="IPR010181">
    <property type="entry name" value="CGCAxxGCC_motif"/>
</dbReference>